<protein>
    <submittedName>
        <fullName evidence="2">Glyoxalase</fullName>
    </submittedName>
</protein>
<dbReference type="AlphaFoldDB" id="A0A1E7KQ27"/>
<sequence length="115" mass="12626">MAVSRVLAVAPVHDIETAVSWYERLLGRPPDSRPMPGLADWHITDSAWVQVFESPEYAGSTLLNLAVEDLERTLRELAAHGLTAGAIQPGTQQVRFAVLRDPDGNRLTLIENPAE</sequence>
<evidence type="ECO:0000313" key="3">
    <source>
        <dbReference type="Proteomes" id="UP000176101"/>
    </source>
</evidence>
<accession>A0A1E7KQ27</accession>
<dbReference type="InterPro" id="IPR029068">
    <property type="entry name" value="Glyas_Bleomycin-R_OHBP_Dase"/>
</dbReference>
<dbReference type="SUPFAM" id="SSF54593">
    <property type="entry name" value="Glyoxalase/Bleomycin resistance protein/Dihydroxybiphenyl dioxygenase"/>
    <property type="match status" value="1"/>
</dbReference>
<keyword evidence="3" id="KW-1185">Reference proteome</keyword>
<dbReference type="RefSeq" id="WP_070194613.1">
    <property type="nucleotide sequence ID" value="NZ_LJGU01000089.1"/>
</dbReference>
<dbReference type="STRING" id="1075402.AN216_00865"/>
<proteinExistence type="predicted"/>
<dbReference type="Proteomes" id="UP000176101">
    <property type="component" value="Unassembled WGS sequence"/>
</dbReference>
<comment type="caution">
    <text evidence="2">The sequence shown here is derived from an EMBL/GenBank/DDBJ whole genome shotgun (WGS) entry which is preliminary data.</text>
</comment>
<gene>
    <name evidence="2" type="ORF">AN216_00865</name>
</gene>
<dbReference type="Pfam" id="PF18029">
    <property type="entry name" value="Glyoxalase_6"/>
    <property type="match status" value="1"/>
</dbReference>
<dbReference type="Gene3D" id="3.10.180.10">
    <property type="entry name" value="2,3-Dihydroxybiphenyl 1,2-Dioxygenase, domain 1"/>
    <property type="match status" value="1"/>
</dbReference>
<dbReference type="PROSITE" id="PS51819">
    <property type="entry name" value="VOC"/>
    <property type="match status" value="1"/>
</dbReference>
<name>A0A1E7KQ27_9ACTN</name>
<dbReference type="OrthoDB" id="2453533at2"/>
<dbReference type="EMBL" id="LJGU01000089">
    <property type="protein sequence ID" value="OEV06052.1"/>
    <property type="molecule type" value="Genomic_DNA"/>
</dbReference>
<evidence type="ECO:0000259" key="1">
    <source>
        <dbReference type="PROSITE" id="PS51819"/>
    </source>
</evidence>
<feature type="domain" description="VOC" evidence="1">
    <location>
        <begin position="4"/>
        <end position="112"/>
    </location>
</feature>
<dbReference type="CDD" id="cd06587">
    <property type="entry name" value="VOC"/>
    <property type="match status" value="1"/>
</dbReference>
<dbReference type="InterPro" id="IPR037523">
    <property type="entry name" value="VOC_core"/>
</dbReference>
<dbReference type="InterPro" id="IPR041581">
    <property type="entry name" value="Glyoxalase_6"/>
</dbReference>
<evidence type="ECO:0000313" key="2">
    <source>
        <dbReference type="EMBL" id="OEV06052.1"/>
    </source>
</evidence>
<reference evidence="2 3" key="1">
    <citation type="journal article" date="2016" name="Front. Microbiol.">
        <title>Comparative Genomics Analysis of Streptomyces Species Reveals Their Adaptation to the Marine Environment and Their Diversity at the Genomic Level.</title>
        <authorList>
            <person name="Tian X."/>
            <person name="Zhang Z."/>
            <person name="Yang T."/>
            <person name="Chen M."/>
            <person name="Li J."/>
            <person name="Chen F."/>
            <person name="Yang J."/>
            <person name="Li W."/>
            <person name="Zhang B."/>
            <person name="Zhang Z."/>
            <person name="Wu J."/>
            <person name="Zhang C."/>
            <person name="Long L."/>
            <person name="Xiao J."/>
        </authorList>
    </citation>
    <scope>NUCLEOTIDE SEQUENCE [LARGE SCALE GENOMIC DNA]</scope>
    <source>
        <strain evidence="2 3">SCSIO 02100</strain>
    </source>
</reference>
<organism evidence="2 3">
    <name type="scientific">Streptomyces oceani</name>
    <dbReference type="NCBI Taxonomy" id="1075402"/>
    <lineage>
        <taxon>Bacteria</taxon>
        <taxon>Bacillati</taxon>
        <taxon>Actinomycetota</taxon>
        <taxon>Actinomycetes</taxon>
        <taxon>Kitasatosporales</taxon>
        <taxon>Streptomycetaceae</taxon>
        <taxon>Streptomyces</taxon>
    </lineage>
</organism>